<comment type="caution">
    <text evidence="5">The sequence shown here is derived from an EMBL/GenBank/DDBJ whole genome shotgun (WGS) entry which is preliminary data.</text>
</comment>
<evidence type="ECO:0000259" key="4">
    <source>
        <dbReference type="Pfam" id="PF07992"/>
    </source>
</evidence>
<dbReference type="EMBL" id="JACHDR010000001">
    <property type="protein sequence ID" value="MBB5511951.1"/>
    <property type="molecule type" value="Genomic_DNA"/>
</dbReference>
<organism evidence="5 6">
    <name type="scientific">Neomicrococcus aestuarii</name>
    <dbReference type="NCBI Taxonomy" id="556325"/>
    <lineage>
        <taxon>Bacteria</taxon>
        <taxon>Bacillati</taxon>
        <taxon>Actinomycetota</taxon>
        <taxon>Actinomycetes</taxon>
        <taxon>Micrococcales</taxon>
        <taxon>Micrococcaceae</taxon>
        <taxon>Neomicrococcus</taxon>
    </lineage>
</organism>
<keyword evidence="2 5" id="KW-0560">Oxidoreductase</keyword>
<evidence type="ECO:0000256" key="1">
    <source>
        <dbReference type="ARBA" id="ARBA00022630"/>
    </source>
</evidence>
<dbReference type="PRINTS" id="PR00368">
    <property type="entry name" value="FADPNR"/>
</dbReference>
<keyword evidence="1" id="KW-0285">Flavoprotein</keyword>
<sequence>MSPGTSEFIRNVIIIGSGPAGYTAAIYTARADLAPLVIAVSVTAGGELMNTTEVENFPGFTEGIMGPDLMENMQKQVERFGAEILFDDVTHVDLAGDIKKVTAGNGTTYLAHTVILSKGLVYRTLGVPNEKRLTGHGVSSCATCNGFFFPGQEIAVIGRGDSALEEALFLTKFACKVTVVYRRESLRASKTMADRALAHPKIEFIWNSAVTDLEGEEKTTGLQLENLLTGKPATVVRQLISGNSAFQSHRLRQCFYQWAGLPAPTGCP</sequence>
<gene>
    <name evidence="5" type="ORF">HD598_000638</name>
</gene>
<dbReference type="PANTHER" id="PTHR48105">
    <property type="entry name" value="THIOREDOXIN REDUCTASE 1-RELATED-RELATED"/>
    <property type="match status" value="1"/>
</dbReference>
<name>A0A7W8TUT7_9MICC</name>
<dbReference type="GO" id="GO:0004791">
    <property type="term" value="F:thioredoxin-disulfide reductase (NADPH) activity"/>
    <property type="evidence" value="ECO:0007669"/>
    <property type="project" value="UniProtKB-EC"/>
</dbReference>
<dbReference type="InterPro" id="IPR023753">
    <property type="entry name" value="FAD/NAD-binding_dom"/>
</dbReference>
<evidence type="ECO:0000313" key="5">
    <source>
        <dbReference type="EMBL" id="MBB5511951.1"/>
    </source>
</evidence>
<dbReference type="PRINTS" id="PR00469">
    <property type="entry name" value="PNDRDTASEII"/>
</dbReference>
<feature type="domain" description="FAD/NAD(P)-binding" evidence="4">
    <location>
        <begin position="11"/>
        <end position="224"/>
    </location>
</feature>
<dbReference type="InterPro" id="IPR036188">
    <property type="entry name" value="FAD/NAD-bd_sf"/>
</dbReference>
<dbReference type="Gene3D" id="3.50.50.60">
    <property type="entry name" value="FAD/NAD(P)-binding domain"/>
    <property type="match status" value="2"/>
</dbReference>
<evidence type="ECO:0000256" key="3">
    <source>
        <dbReference type="ARBA" id="ARBA00048132"/>
    </source>
</evidence>
<reference evidence="5 6" key="1">
    <citation type="submission" date="2020-08" db="EMBL/GenBank/DDBJ databases">
        <title>Sequencing the genomes of 1000 actinobacteria strains.</title>
        <authorList>
            <person name="Klenk H.-P."/>
        </authorList>
    </citation>
    <scope>NUCLEOTIDE SEQUENCE [LARGE SCALE GENOMIC DNA]</scope>
    <source>
        <strain evidence="5 6">DSM 105783</strain>
    </source>
</reference>
<accession>A0A7W8TUT7</accession>
<dbReference type="OrthoDB" id="9806179at2"/>
<evidence type="ECO:0000256" key="2">
    <source>
        <dbReference type="ARBA" id="ARBA00023002"/>
    </source>
</evidence>
<dbReference type="Pfam" id="PF07992">
    <property type="entry name" value="Pyr_redox_2"/>
    <property type="match status" value="1"/>
</dbReference>
<protein>
    <submittedName>
        <fullName evidence="5">Thioredoxin reductase (NADPH)</fullName>
        <ecNumber evidence="5">1.8.1.9</ecNumber>
    </submittedName>
</protein>
<dbReference type="AlphaFoldDB" id="A0A7W8TUT7"/>
<dbReference type="Proteomes" id="UP000580797">
    <property type="component" value="Unassembled WGS sequence"/>
</dbReference>
<dbReference type="SUPFAM" id="SSF51905">
    <property type="entry name" value="FAD/NAD(P)-binding domain"/>
    <property type="match status" value="1"/>
</dbReference>
<comment type="catalytic activity">
    <reaction evidence="3">
        <text>[thioredoxin]-dithiol + NADP(+) = [thioredoxin]-disulfide + NADPH + H(+)</text>
        <dbReference type="Rhea" id="RHEA:20345"/>
        <dbReference type="Rhea" id="RHEA-COMP:10698"/>
        <dbReference type="Rhea" id="RHEA-COMP:10700"/>
        <dbReference type="ChEBI" id="CHEBI:15378"/>
        <dbReference type="ChEBI" id="CHEBI:29950"/>
        <dbReference type="ChEBI" id="CHEBI:50058"/>
        <dbReference type="ChEBI" id="CHEBI:57783"/>
        <dbReference type="ChEBI" id="CHEBI:58349"/>
        <dbReference type="EC" id="1.8.1.9"/>
    </reaction>
</comment>
<dbReference type="RefSeq" id="WP_157103195.1">
    <property type="nucleotide sequence ID" value="NZ_BAAARH010000003.1"/>
</dbReference>
<proteinExistence type="predicted"/>
<dbReference type="InterPro" id="IPR050097">
    <property type="entry name" value="Ferredoxin-NADP_redctase_2"/>
</dbReference>
<evidence type="ECO:0000313" key="6">
    <source>
        <dbReference type="Proteomes" id="UP000580797"/>
    </source>
</evidence>
<dbReference type="EC" id="1.8.1.9" evidence="5"/>